<reference evidence="12" key="1">
    <citation type="submission" date="2017-02" db="EMBL/GenBank/DDBJ databases">
        <title>Tessaracoccus aquaemaris sp. nov., isolated from the intestine of a Korean rockfish, Sebastes schlegelii, in a marine aquaculture pond.</title>
        <authorList>
            <person name="Tak E.J."/>
            <person name="Bae J.-W."/>
        </authorList>
    </citation>
    <scope>NUCLEOTIDE SEQUENCE [LARGE SCALE GENOMIC DNA]</scope>
    <source>
        <strain evidence="12">NSG39</strain>
    </source>
</reference>
<evidence type="ECO:0000256" key="4">
    <source>
        <dbReference type="ARBA" id="ARBA00022692"/>
    </source>
</evidence>
<dbReference type="InterPro" id="IPR002524">
    <property type="entry name" value="Cation_efflux"/>
</dbReference>
<dbReference type="Pfam" id="PF16916">
    <property type="entry name" value="ZT_dimer"/>
    <property type="match status" value="1"/>
</dbReference>
<dbReference type="STRING" id="1332264.BW730_10620"/>
<evidence type="ECO:0000313" key="12">
    <source>
        <dbReference type="Proteomes" id="UP000188145"/>
    </source>
</evidence>
<evidence type="ECO:0000259" key="9">
    <source>
        <dbReference type="Pfam" id="PF01545"/>
    </source>
</evidence>
<dbReference type="InterPro" id="IPR058533">
    <property type="entry name" value="Cation_efflux_TM"/>
</dbReference>
<feature type="domain" description="Cation efflux protein transmembrane" evidence="9">
    <location>
        <begin position="22"/>
        <end position="210"/>
    </location>
</feature>
<dbReference type="Gene3D" id="1.20.1510.10">
    <property type="entry name" value="Cation efflux protein transmembrane domain"/>
    <property type="match status" value="1"/>
</dbReference>
<evidence type="ECO:0000259" key="10">
    <source>
        <dbReference type="Pfam" id="PF16916"/>
    </source>
</evidence>
<name>A0A1Q2CP31_9ACTN</name>
<evidence type="ECO:0000256" key="1">
    <source>
        <dbReference type="ARBA" id="ARBA00004141"/>
    </source>
</evidence>
<evidence type="ECO:0000313" key="11">
    <source>
        <dbReference type="EMBL" id="AQP47877.1"/>
    </source>
</evidence>
<keyword evidence="5 8" id="KW-1133">Transmembrane helix</keyword>
<dbReference type="GO" id="GO:0005886">
    <property type="term" value="C:plasma membrane"/>
    <property type="evidence" value="ECO:0007669"/>
    <property type="project" value="TreeGrafter"/>
</dbReference>
<feature type="transmembrane region" description="Helical" evidence="8">
    <location>
        <begin position="161"/>
        <end position="179"/>
    </location>
</feature>
<keyword evidence="4 8" id="KW-0812">Transmembrane</keyword>
<evidence type="ECO:0000256" key="5">
    <source>
        <dbReference type="ARBA" id="ARBA00022989"/>
    </source>
</evidence>
<dbReference type="SUPFAM" id="SSF161111">
    <property type="entry name" value="Cation efflux protein transmembrane domain-like"/>
    <property type="match status" value="1"/>
</dbReference>
<feature type="transmembrane region" description="Helical" evidence="8">
    <location>
        <begin position="86"/>
        <end position="105"/>
    </location>
</feature>
<dbReference type="RefSeq" id="WP_077686207.1">
    <property type="nucleotide sequence ID" value="NZ_CP019606.1"/>
</dbReference>
<protein>
    <submittedName>
        <fullName evidence="11">Cation transporter</fullName>
    </submittedName>
</protein>
<dbReference type="PANTHER" id="PTHR11562:SF17">
    <property type="entry name" value="RE54080P-RELATED"/>
    <property type="match status" value="1"/>
</dbReference>
<feature type="transmembrane region" description="Helical" evidence="8">
    <location>
        <begin position="185"/>
        <end position="202"/>
    </location>
</feature>
<dbReference type="EMBL" id="CP019606">
    <property type="protein sequence ID" value="AQP47877.1"/>
    <property type="molecule type" value="Genomic_DNA"/>
</dbReference>
<feature type="transmembrane region" description="Helical" evidence="8">
    <location>
        <begin position="56"/>
        <end position="74"/>
    </location>
</feature>
<evidence type="ECO:0000256" key="8">
    <source>
        <dbReference type="SAM" id="Phobius"/>
    </source>
</evidence>
<dbReference type="NCBIfam" id="TIGR01297">
    <property type="entry name" value="CDF"/>
    <property type="match status" value="1"/>
</dbReference>
<dbReference type="GO" id="GO:0005385">
    <property type="term" value="F:zinc ion transmembrane transporter activity"/>
    <property type="evidence" value="ECO:0007669"/>
    <property type="project" value="TreeGrafter"/>
</dbReference>
<dbReference type="Pfam" id="PF01545">
    <property type="entry name" value="Cation_efflux"/>
    <property type="match status" value="1"/>
</dbReference>
<dbReference type="PANTHER" id="PTHR11562">
    <property type="entry name" value="CATION EFFLUX PROTEIN/ ZINC TRANSPORTER"/>
    <property type="match status" value="1"/>
</dbReference>
<evidence type="ECO:0000256" key="3">
    <source>
        <dbReference type="ARBA" id="ARBA00022448"/>
    </source>
</evidence>
<feature type="transmembrane region" description="Helical" evidence="8">
    <location>
        <begin position="117"/>
        <end position="140"/>
    </location>
</feature>
<keyword evidence="6" id="KW-0406">Ion transport</keyword>
<dbReference type="InterPro" id="IPR050681">
    <property type="entry name" value="CDF/SLC30A"/>
</dbReference>
<dbReference type="SUPFAM" id="SSF160240">
    <property type="entry name" value="Cation efflux protein cytoplasmic domain-like"/>
    <property type="match status" value="1"/>
</dbReference>
<dbReference type="Proteomes" id="UP000188145">
    <property type="component" value="Chromosome"/>
</dbReference>
<sequence length="308" mass="32326">MAHDHAHAGPVTPDHRRRLGLVVAITGVIVVAQFVGSIITGSLALLTDTVHAVTDLSGLIVALIAATLMLRPANDRRTWGFRRIEVMAALGQAALLLGVGVYAVIEGVQRLVSPPEVPAGELLVFGIIGLAANLVGLLVLHGGRDANLNMRAAFLEVLNDALGSLGVIVAAVVIATTGFQRADALAGLLIAALILPRAFVILRETTRVLMEFTPEGLDLDELRAHLVEVDHVIEVHDLHASTVATGLPVLTAHVVVADSCFHDGHAQGILAEVRACVAEHFEVAHTTFQLEGPSAHGDDEACAVSAER</sequence>
<keyword evidence="7 8" id="KW-0472">Membrane</keyword>
<dbReference type="InterPro" id="IPR027469">
    <property type="entry name" value="Cation_efflux_TMD_sf"/>
</dbReference>
<dbReference type="InterPro" id="IPR027470">
    <property type="entry name" value="Cation_efflux_CTD"/>
</dbReference>
<feature type="transmembrane region" description="Helical" evidence="8">
    <location>
        <begin position="21"/>
        <end position="44"/>
    </location>
</feature>
<dbReference type="AlphaFoldDB" id="A0A1Q2CP31"/>
<evidence type="ECO:0000256" key="7">
    <source>
        <dbReference type="ARBA" id="ARBA00023136"/>
    </source>
</evidence>
<organism evidence="11 12">
    <name type="scientific">Tessaracoccus aquimaris</name>
    <dbReference type="NCBI Taxonomy" id="1332264"/>
    <lineage>
        <taxon>Bacteria</taxon>
        <taxon>Bacillati</taxon>
        <taxon>Actinomycetota</taxon>
        <taxon>Actinomycetes</taxon>
        <taxon>Propionibacteriales</taxon>
        <taxon>Propionibacteriaceae</taxon>
        <taxon>Tessaracoccus</taxon>
    </lineage>
</organism>
<dbReference type="KEGG" id="tes:BW730_10620"/>
<keyword evidence="12" id="KW-1185">Reference proteome</keyword>
<feature type="domain" description="Cation efflux protein cytoplasmic" evidence="10">
    <location>
        <begin position="214"/>
        <end position="291"/>
    </location>
</feature>
<comment type="similarity">
    <text evidence="2">Belongs to the cation diffusion facilitator (CDF) transporter (TC 2.A.4) family. SLC30A subfamily.</text>
</comment>
<evidence type="ECO:0000256" key="2">
    <source>
        <dbReference type="ARBA" id="ARBA00008873"/>
    </source>
</evidence>
<keyword evidence="3" id="KW-0813">Transport</keyword>
<gene>
    <name evidence="11" type="ORF">BW730_10620</name>
</gene>
<dbReference type="InterPro" id="IPR036837">
    <property type="entry name" value="Cation_efflux_CTD_sf"/>
</dbReference>
<comment type="subcellular location">
    <subcellularLocation>
        <location evidence="1">Membrane</location>
        <topology evidence="1">Multi-pass membrane protein</topology>
    </subcellularLocation>
</comment>
<evidence type="ECO:0000256" key="6">
    <source>
        <dbReference type="ARBA" id="ARBA00023065"/>
    </source>
</evidence>
<dbReference type="OrthoDB" id="9809646at2"/>
<proteinExistence type="inferred from homology"/>
<accession>A0A1Q2CP31</accession>